<evidence type="ECO:0000313" key="3">
    <source>
        <dbReference type="Proteomes" id="UP001190700"/>
    </source>
</evidence>
<reference evidence="2 3" key="1">
    <citation type="journal article" date="2015" name="Genome Biol. Evol.">
        <title>Comparative Genomics of a Bacterivorous Green Alga Reveals Evolutionary Causalities and Consequences of Phago-Mixotrophic Mode of Nutrition.</title>
        <authorList>
            <person name="Burns J.A."/>
            <person name="Paasch A."/>
            <person name="Narechania A."/>
            <person name="Kim E."/>
        </authorList>
    </citation>
    <scope>NUCLEOTIDE SEQUENCE [LARGE SCALE GENOMIC DNA]</scope>
    <source>
        <strain evidence="2 3">PLY_AMNH</strain>
    </source>
</reference>
<feature type="region of interest" description="Disordered" evidence="1">
    <location>
        <begin position="36"/>
        <end position="106"/>
    </location>
</feature>
<name>A0AAE0F8V4_9CHLO</name>
<gene>
    <name evidence="2" type="ORF">CYMTET_35603</name>
</gene>
<dbReference type="Proteomes" id="UP001190700">
    <property type="component" value="Unassembled WGS sequence"/>
</dbReference>
<evidence type="ECO:0000313" key="2">
    <source>
        <dbReference type="EMBL" id="KAK3255130.1"/>
    </source>
</evidence>
<keyword evidence="3" id="KW-1185">Reference proteome</keyword>
<comment type="caution">
    <text evidence="2">The sequence shown here is derived from an EMBL/GenBank/DDBJ whole genome shotgun (WGS) entry which is preliminary data.</text>
</comment>
<feature type="region of interest" description="Disordered" evidence="1">
    <location>
        <begin position="508"/>
        <end position="528"/>
    </location>
</feature>
<evidence type="ECO:0000256" key="1">
    <source>
        <dbReference type="SAM" id="MobiDB-lite"/>
    </source>
</evidence>
<dbReference type="EMBL" id="LGRX02022860">
    <property type="protein sequence ID" value="KAK3255130.1"/>
    <property type="molecule type" value="Genomic_DNA"/>
</dbReference>
<evidence type="ECO:0008006" key="4">
    <source>
        <dbReference type="Google" id="ProtNLM"/>
    </source>
</evidence>
<protein>
    <recommendedName>
        <fullName evidence="4">Ankyrin repeat protein</fullName>
    </recommendedName>
</protein>
<sequence length="528" mass="60272">MAAYETGVSKSACRRYAISTRFALAAVGHDDKKGAFFRNSTTIDNKDGGYGQRGRFRSADNSHPSFDGANSGVRKPSQSSRSRNRHHSPAFCEVRGRSRDRRRDAVEDDEAALQHFEDTLSAVIAYKEQRPRMSTCPLLPRLPARLLNKFFHERTFRNAPDLDCGDQQYCHSLHFMIYEVIKLLKNDNAPERHRCEGTLLYLFQRCDDIWGSQFTHGSWMCMDTDNLGNNVYHILCKAGFARVLRQFTIDGKREYPRLAIPSLLWAQKNSDGMVPLEVAIYHSKRDVVDFVMQELDEGGYAQYTVCNRLPHLMQHAIRHSDLVTLRTVSKGCYAQEGCTANYGFVIGACRLAVDACNLFAVRKLLDAGIFDKAVQYDCSGFLVPYNPVWELSEIILRRACDDTREKNFEMLRTLIAHFSQRQLLPSDSYATPMKTIRDLNKMVTDKLLYLVISKSDDVELFILLVWGVMLSGETHMEFRMMGIKACAELHERTRILLCLQDEPNLDAYGKKHMNRPPLGPRNPDASQP</sequence>
<feature type="compositionally biased region" description="Basic and acidic residues" evidence="1">
    <location>
        <begin position="94"/>
        <end position="105"/>
    </location>
</feature>
<dbReference type="AlphaFoldDB" id="A0AAE0F8V4"/>
<organism evidence="2 3">
    <name type="scientific">Cymbomonas tetramitiformis</name>
    <dbReference type="NCBI Taxonomy" id="36881"/>
    <lineage>
        <taxon>Eukaryota</taxon>
        <taxon>Viridiplantae</taxon>
        <taxon>Chlorophyta</taxon>
        <taxon>Pyramimonadophyceae</taxon>
        <taxon>Pyramimonadales</taxon>
        <taxon>Pyramimonadaceae</taxon>
        <taxon>Cymbomonas</taxon>
    </lineage>
</organism>
<proteinExistence type="predicted"/>
<accession>A0AAE0F8V4</accession>